<organism evidence="2">
    <name type="scientific">Hemicentrotus pulcherrimus</name>
    <name type="common">Sea urchin</name>
    <name type="synonym">Strongylocentrotus pulcherrimus</name>
    <dbReference type="NCBI Taxonomy" id="7650"/>
    <lineage>
        <taxon>Eukaryota</taxon>
        <taxon>Metazoa</taxon>
        <taxon>Echinodermata</taxon>
        <taxon>Eleutherozoa</taxon>
        <taxon>Echinozoa</taxon>
        <taxon>Echinoidea</taxon>
        <taxon>Euechinoidea</taxon>
        <taxon>Echinacea</taxon>
        <taxon>Camarodonta</taxon>
        <taxon>Echinidea</taxon>
        <taxon>Strongylocentrotidae</taxon>
        <taxon>Hemicentrotus</taxon>
    </lineage>
</organism>
<feature type="chain" id="PRO_5002630058" evidence="1">
    <location>
        <begin position="27"/>
        <end position="96"/>
    </location>
</feature>
<reference evidence="2" key="1">
    <citation type="journal article" date="2006" name="Glycobiology">
        <title>Flagellasialin: a novel sulfated alpha2,9-linked polysialic acid glycoprotein of sea urchin sperm flagella.</title>
        <authorList>
            <person name="Miyata S."/>
            <person name="Sato C."/>
            <person name="Kumita H."/>
            <person name="Toriyama M."/>
            <person name="Vacquier V.D."/>
            <person name="Kitajima K."/>
        </authorList>
    </citation>
    <scope>NUCLEOTIDE SEQUENCE</scope>
</reference>
<keyword evidence="2" id="KW-0282">Flagellum</keyword>
<evidence type="ECO:0000256" key="1">
    <source>
        <dbReference type="SAM" id="SignalP"/>
    </source>
</evidence>
<proteinExistence type="evidence at transcript level"/>
<dbReference type="AlphaFoldDB" id="A0SHR4"/>
<accession>A0SHR4</accession>
<feature type="signal peptide" evidence="1">
    <location>
        <begin position="1"/>
        <end position="26"/>
    </location>
</feature>
<keyword evidence="1" id="KW-0732">Signal</keyword>
<sequence>MKSSSSPACLTLRLLVACCVMWTINAQTGDTPTVTVTVDEDMTTNVAAEEEGTDEPTDVPTVVNETEVTEEPESGGSINVVSATLLTVAVLTTTLV</sequence>
<keyword evidence="2" id="KW-0966">Cell projection</keyword>
<name>A0SHR4_HEMPU</name>
<protein>
    <submittedName>
        <fullName evidence="2">Flagellasialin</fullName>
    </submittedName>
</protein>
<keyword evidence="2" id="KW-0969">Cilium</keyword>
<dbReference type="EMBL" id="DQ381467">
    <property type="protein sequence ID" value="ABD37619.1"/>
    <property type="molecule type" value="mRNA"/>
</dbReference>
<evidence type="ECO:0000313" key="2">
    <source>
        <dbReference type="EMBL" id="ABD37619.1"/>
    </source>
</evidence>